<protein>
    <submittedName>
        <fullName evidence="2">Uncharacterized protein</fullName>
    </submittedName>
</protein>
<dbReference type="Proteomes" id="UP000199180">
    <property type="component" value="Unassembled WGS sequence"/>
</dbReference>
<name>A0A1I0J1I7_9RHOB</name>
<dbReference type="STRING" id="364199.SAMN04489858_12038"/>
<keyword evidence="3" id="KW-1185">Reference proteome</keyword>
<dbReference type="AlphaFoldDB" id="A0A1I0J1I7"/>
<evidence type="ECO:0000256" key="1">
    <source>
        <dbReference type="SAM" id="MobiDB-lite"/>
    </source>
</evidence>
<sequence length="115" mass="12541">MPVDLDQWEERAAILEFSAGMSRFEAETAAARMQGCERWEVAQQVKESGYANGSGLVGASWHHVEALAGKRDADDLPGMQRQPKEENRSVSERVAQVGWACVVLLALWAQGGAVV</sequence>
<proteinExistence type="predicted"/>
<gene>
    <name evidence="2" type="ORF">SAMN04489858_12038</name>
</gene>
<accession>A0A1I0J1I7</accession>
<feature type="region of interest" description="Disordered" evidence="1">
    <location>
        <begin position="71"/>
        <end position="90"/>
    </location>
</feature>
<evidence type="ECO:0000313" key="2">
    <source>
        <dbReference type="EMBL" id="SEU02829.1"/>
    </source>
</evidence>
<dbReference type="EMBL" id="FOHO01000020">
    <property type="protein sequence ID" value="SEU02829.1"/>
    <property type="molecule type" value="Genomic_DNA"/>
</dbReference>
<dbReference type="OrthoDB" id="7870889at2"/>
<reference evidence="2 3" key="1">
    <citation type="submission" date="2016-10" db="EMBL/GenBank/DDBJ databases">
        <authorList>
            <person name="de Groot N.N."/>
        </authorList>
    </citation>
    <scope>NUCLEOTIDE SEQUENCE [LARGE SCALE GENOMIC DNA]</scope>
    <source>
        <strain evidence="2 3">DSM 17862</strain>
    </source>
</reference>
<dbReference type="RefSeq" id="WP_139206566.1">
    <property type="nucleotide sequence ID" value="NZ_FOHO01000020.1"/>
</dbReference>
<evidence type="ECO:0000313" key="3">
    <source>
        <dbReference type="Proteomes" id="UP000199180"/>
    </source>
</evidence>
<organism evidence="2 3">
    <name type="scientific">Paracoccus homiensis</name>
    <dbReference type="NCBI Taxonomy" id="364199"/>
    <lineage>
        <taxon>Bacteria</taxon>
        <taxon>Pseudomonadati</taxon>
        <taxon>Pseudomonadota</taxon>
        <taxon>Alphaproteobacteria</taxon>
        <taxon>Rhodobacterales</taxon>
        <taxon>Paracoccaceae</taxon>
        <taxon>Paracoccus</taxon>
    </lineage>
</organism>